<gene>
    <name evidence="3" type="primary">pepC_2</name>
    <name evidence="3" type="ORF">L21SP5_03592</name>
</gene>
<dbReference type="PROSITE" id="PS00139">
    <property type="entry name" value="THIOL_PROTEASE_CYS"/>
    <property type="match status" value="1"/>
</dbReference>
<dbReference type="Gene3D" id="3.90.70.10">
    <property type="entry name" value="Cysteine proteinases"/>
    <property type="match status" value="1"/>
</dbReference>
<proteinExistence type="inferred from homology"/>
<dbReference type="Pfam" id="PF03051">
    <property type="entry name" value="Peptidase_C1_2"/>
    <property type="match status" value="1"/>
</dbReference>
<keyword evidence="4" id="KW-1185">Reference proteome</keyword>
<reference evidence="3 4" key="1">
    <citation type="submission" date="2015-11" db="EMBL/GenBank/DDBJ databases">
        <title>Description and complete genome sequence of a novel strain predominating in hypersaline microbial mats and representing a new family of the Bacteriodetes phylum.</title>
        <authorList>
            <person name="Spring S."/>
            <person name="Bunk B."/>
            <person name="Sproer C."/>
            <person name="Klenk H.-P."/>
        </authorList>
    </citation>
    <scope>NUCLEOTIDE SEQUENCE [LARGE SCALE GENOMIC DNA]</scope>
    <source>
        <strain evidence="3 4">L21-Spi-D4</strain>
    </source>
</reference>
<feature type="active site" evidence="2">
    <location>
        <position position="352"/>
    </location>
</feature>
<sequence length="396" mass="45361">MRFVTVLVGFFIVFNAYGQQKAVKVGGYELKPIVDLPATPIKDQHRSGTCWSFSGISFLESEVLRMKNIEADLAEMWLVRHDYHERALDYVRFHGAISFGPGAESNDVMDMIKLYGIVPEQAYPGLNYGTESHVHGEMDNVLDAIVNAVIENKNRKLSAAWIKAFDNVLDAYLGKKPAQFQWKGEEYTPKSFQEELAIVPADYVELSSFTHHPFYTKFIMEVPDNWAFGDVYNVKLVEFFNQAIFALDNGYTLLWGSDVSEEGFSNRNAIALVPVSEIVELSGSEREKWASMSDSERNERFYNFSEPIPEKQITQEIRQKAFNDYRTQDDHGMHIVGYCKDETGKFFFKVKNTWGESNDQGGYFYASTAFFKYKSLSIMLHKDALMPVLKDKLKVE</sequence>
<dbReference type="EMBL" id="CP013118">
    <property type="protein sequence ID" value="ALO17198.1"/>
    <property type="molecule type" value="Genomic_DNA"/>
</dbReference>
<evidence type="ECO:0000256" key="2">
    <source>
        <dbReference type="PIRSR" id="PIRSR005700-1"/>
    </source>
</evidence>
<keyword evidence="1 3" id="KW-0378">Hydrolase</keyword>
<protein>
    <recommendedName>
        <fullName evidence="1">Aminopeptidase</fullName>
    </recommendedName>
</protein>
<dbReference type="GO" id="GO:0006508">
    <property type="term" value="P:proteolysis"/>
    <property type="evidence" value="ECO:0007669"/>
    <property type="project" value="UniProtKB-KW"/>
</dbReference>
<dbReference type="Proteomes" id="UP000064893">
    <property type="component" value="Chromosome"/>
</dbReference>
<dbReference type="OrthoDB" id="9814054at2"/>
<keyword evidence="1" id="KW-0645">Protease</keyword>
<evidence type="ECO:0000313" key="4">
    <source>
        <dbReference type="Proteomes" id="UP000064893"/>
    </source>
</evidence>
<dbReference type="InterPro" id="IPR000169">
    <property type="entry name" value="Pept_cys_AS"/>
</dbReference>
<name>A0A0S2I4F2_9BACT</name>
<organism evidence="3 4">
    <name type="scientific">Salinivirga cyanobacteriivorans</name>
    <dbReference type="NCBI Taxonomy" id="1307839"/>
    <lineage>
        <taxon>Bacteria</taxon>
        <taxon>Pseudomonadati</taxon>
        <taxon>Bacteroidota</taxon>
        <taxon>Bacteroidia</taxon>
        <taxon>Bacteroidales</taxon>
        <taxon>Salinivirgaceae</taxon>
        <taxon>Salinivirga</taxon>
    </lineage>
</organism>
<feature type="active site" evidence="2">
    <location>
        <position position="331"/>
    </location>
</feature>
<dbReference type="RefSeq" id="WP_057954515.1">
    <property type="nucleotide sequence ID" value="NZ_CP013118.1"/>
</dbReference>
<comment type="similarity">
    <text evidence="1">Belongs to the peptidase C1 family.</text>
</comment>
<dbReference type="InterPro" id="IPR004134">
    <property type="entry name" value="Peptidase_C1B"/>
</dbReference>
<dbReference type="PATRIC" id="fig|1307839.3.peg.3849"/>
<evidence type="ECO:0000256" key="1">
    <source>
        <dbReference type="PIRNR" id="PIRNR005700"/>
    </source>
</evidence>
<dbReference type="GO" id="GO:0070005">
    <property type="term" value="F:cysteine-type aminopeptidase activity"/>
    <property type="evidence" value="ECO:0007669"/>
    <property type="project" value="InterPro"/>
</dbReference>
<keyword evidence="1 3" id="KW-0031">Aminopeptidase</keyword>
<keyword evidence="1" id="KW-0788">Thiol protease</keyword>
<dbReference type="AlphaFoldDB" id="A0A0S2I4F2"/>
<dbReference type="STRING" id="1307839.L21SP5_03592"/>
<feature type="active site" evidence="2">
    <location>
        <position position="50"/>
    </location>
</feature>
<evidence type="ECO:0000313" key="3">
    <source>
        <dbReference type="EMBL" id="ALO17198.1"/>
    </source>
</evidence>
<accession>A0A0S2I4F2</accession>
<dbReference type="KEGG" id="blq:L21SP5_03592"/>
<dbReference type="PIRSF" id="PIRSF005700">
    <property type="entry name" value="PepC"/>
    <property type="match status" value="1"/>
</dbReference>
<dbReference type="SUPFAM" id="SSF54001">
    <property type="entry name" value="Cysteine proteinases"/>
    <property type="match status" value="1"/>
</dbReference>
<dbReference type="InterPro" id="IPR038765">
    <property type="entry name" value="Papain-like_cys_pep_sf"/>
</dbReference>